<reference evidence="1 2" key="1">
    <citation type="submission" date="2016-10" db="EMBL/GenBank/DDBJ databases">
        <title>Draft genome sequences of four alkaliphilic bacteria belonging to the Anaerobacillus genus.</title>
        <authorList>
            <person name="Bassil N.M."/>
            <person name="Lloyd J.R."/>
        </authorList>
    </citation>
    <scope>NUCLEOTIDE SEQUENCE [LARGE SCALE GENOMIC DNA]</scope>
    <source>
        <strain evidence="1 2">DSM 22531</strain>
    </source>
</reference>
<keyword evidence="2" id="KW-1185">Reference proteome</keyword>
<proteinExistence type="predicted"/>
<dbReference type="Proteomes" id="UP000180057">
    <property type="component" value="Unassembled WGS sequence"/>
</dbReference>
<protein>
    <recommendedName>
        <fullName evidence="3">NADH:ubiquinone oxidoreductase intermediate-associated protein 30 domain-containing protein</fullName>
    </recommendedName>
</protein>
<dbReference type="Gene3D" id="2.60.120.260">
    <property type="entry name" value="Galactose-binding domain-like"/>
    <property type="match status" value="1"/>
</dbReference>
<accession>A0A1S2M847</accession>
<name>A0A1S2M847_9BACI</name>
<dbReference type="AlphaFoldDB" id="A0A1S2M847"/>
<dbReference type="OrthoDB" id="2622676at2"/>
<evidence type="ECO:0008006" key="3">
    <source>
        <dbReference type="Google" id="ProtNLM"/>
    </source>
</evidence>
<sequence>MSLTNGGFEQGVLLPWRDTGNVSLIKSSIGARTGQYYVYMSARRFGTASISQYINLRDVPRPTEGNYELIFFITRLTGFTDGRIVVSFSNYLGAPIIIPYDNIPYENKYFRFAYRIPMNGFRSSLTDLRIEINAGAESMAVRLDDVYFCPC</sequence>
<dbReference type="EMBL" id="MLQS01000005">
    <property type="protein sequence ID" value="OIJ20899.1"/>
    <property type="molecule type" value="Genomic_DNA"/>
</dbReference>
<comment type="caution">
    <text evidence="1">The sequence shown here is derived from an EMBL/GenBank/DDBJ whole genome shotgun (WGS) entry which is preliminary data.</text>
</comment>
<organism evidence="1 2">
    <name type="scientific">Anaerobacillus alkalidiazotrophicus</name>
    <dbReference type="NCBI Taxonomy" id="472963"/>
    <lineage>
        <taxon>Bacteria</taxon>
        <taxon>Bacillati</taxon>
        <taxon>Bacillota</taxon>
        <taxon>Bacilli</taxon>
        <taxon>Bacillales</taxon>
        <taxon>Bacillaceae</taxon>
        <taxon>Anaerobacillus</taxon>
    </lineage>
</organism>
<dbReference type="RefSeq" id="WP_071389168.1">
    <property type="nucleotide sequence ID" value="NZ_MLQS01000005.1"/>
</dbReference>
<gene>
    <name evidence="1" type="ORF">BKP45_07780</name>
</gene>
<evidence type="ECO:0000313" key="2">
    <source>
        <dbReference type="Proteomes" id="UP000180057"/>
    </source>
</evidence>
<evidence type="ECO:0000313" key="1">
    <source>
        <dbReference type="EMBL" id="OIJ20899.1"/>
    </source>
</evidence>